<dbReference type="InterPro" id="IPR033904">
    <property type="entry name" value="Trans_IPPS_HH"/>
</dbReference>
<accession>A0A368Y1G1</accession>
<keyword evidence="3" id="KW-0125">Carotenoid biosynthesis</keyword>
<evidence type="ECO:0000256" key="3">
    <source>
        <dbReference type="ARBA" id="ARBA00022746"/>
    </source>
</evidence>
<dbReference type="SFLD" id="SFLDG01212">
    <property type="entry name" value="Phytoene_synthase_like"/>
    <property type="match status" value="1"/>
</dbReference>
<dbReference type="SFLD" id="SFLDG01018">
    <property type="entry name" value="Squalene/Phytoene_Synthase_Lik"/>
    <property type="match status" value="1"/>
</dbReference>
<dbReference type="CDD" id="cd00683">
    <property type="entry name" value="Trans_IPPS_HH"/>
    <property type="match status" value="1"/>
</dbReference>
<comment type="pathway">
    <text evidence="1">Carotenoid biosynthesis.</text>
</comment>
<reference evidence="4 5" key="1">
    <citation type="submission" date="2018-07" db="EMBL/GenBank/DDBJ databases">
        <title>Genomic Encyclopedia of Type Strains, Phase IV (KMG-IV): sequencing the most valuable type-strain genomes for metagenomic binning, comparative biology and taxonomic classification.</title>
        <authorList>
            <person name="Goeker M."/>
        </authorList>
    </citation>
    <scope>NUCLEOTIDE SEQUENCE [LARGE SCALE GENOMIC DNA]</scope>
    <source>
        <strain evidence="4 5">DSM 27696</strain>
    </source>
</reference>
<dbReference type="Pfam" id="PF00494">
    <property type="entry name" value="SQS_PSY"/>
    <property type="match status" value="1"/>
</dbReference>
<keyword evidence="2" id="KW-0808">Transferase</keyword>
<name>A0A368Y1G1_9BACI</name>
<dbReference type="Proteomes" id="UP000252585">
    <property type="component" value="Unassembled WGS sequence"/>
</dbReference>
<evidence type="ECO:0000256" key="1">
    <source>
        <dbReference type="ARBA" id="ARBA00004829"/>
    </source>
</evidence>
<evidence type="ECO:0000313" key="4">
    <source>
        <dbReference type="EMBL" id="RCW73138.1"/>
    </source>
</evidence>
<proteinExistence type="predicted"/>
<dbReference type="PROSITE" id="PS01045">
    <property type="entry name" value="SQUALEN_PHYTOEN_SYN_2"/>
    <property type="match status" value="1"/>
</dbReference>
<dbReference type="RefSeq" id="WP_245937402.1">
    <property type="nucleotide sequence ID" value="NZ_QPJJ01000004.1"/>
</dbReference>
<dbReference type="AlphaFoldDB" id="A0A368Y1G1"/>
<evidence type="ECO:0000256" key="2">
    <source>
        <dbReference type="ARBA" id="ARBA00022679"/>
    </source>
</evidence>
<dbReference type="SFLD" id="SFLDS00005">
    <property type="entry name" value="Isoprenoid_Synthase_Type_I"/>
    <property type="match status" value="1"/>
</dbReference>
<dbReference type="GO" id="GO:0004311">
    <property type="term" value="F:geranylgeranyl diphosphate synthase activity"/>
    <property type="evidence" value="ECO:0007669"/>
    <property type="project" value="InterPro"/>
</dbReference>
<organism evidence="4 5">
    <name type="scientific">Saliterribacillus persicus</name>
    <dbReference type="NCBI Taxonomy" id="930114"/>
    <lineage>
        <taxon>Bacteria</taxon>
        <taxon>Bacillati</taxon>
        <taxon>Bacillota</taxon>
        <taxon>Bacilli</taxon>
        <taxon>Bacillales</taxon>
        <taxon>Bacillaceae</taxon>
        <taxon>Saliterribacillus</taxon>
    </lineage>
</organism>
<dbReference type="InterPro" id="IPR002060">
    <property type="entry name" value="Squ/phyt_synthse"/>
</dbReference>
<dbReference type="GO" id="GO:0051996">
    <property type="term" value="F:squalene synthase [NAD(P)H] activity"/>
    <property type="evidence" value="ECO:0007669"/>
    <property type="project" value="InterPro"/>
</dbReference>
<dbReference type="GO" id="GO:0016117">
    <property type="term" value="P:carotenoid biosynthetic process"/>
    <property type="evidence" value="ECO:0007669"/>
    <property type="project" value="UniProtKB-KW"/>
</dbReference>
<dbReference type="EMBL" id="QPJJ01000004">
    <property type="protein sequence ID" value="RCW73138.1"/>
    <property type="molecule type" value="Genomic_DNA"/>
</dbReference>
<gene>
    <name evidence="4" type="ORF">DFR57_104136</name>
</gene>
<dbReference type="PANTHER" id="PTHR31480">
    <property type="entry name" value="BIFUNCTIONAL LYCOPENE CYCLASE/PHYTOENE SYNTHASE"/>
    <property type="match status" value="1"/>
</dbReference>
<comment type="caution">
    <text evidence="4">The sequence shown here is derived from an EMBL/GenBank/DDBJ whole genome shotgun (WGS) entry which is preliminary data.</text>
</comment>
<sequence>MLNQAFQTACKNMMKEGSSSFYQAFKYLPSPRREAVYIIYSFCRMIDDSVDEPEKSPYTLEELEDNFNALEKAEGHFIWPALRYLFNHFTISKEPFYTQIRGQRMDFVKHSYDTFEELEDYCYHVAGSVGEMLLPVLHDAPTTKVTNAGIALGKGMQIVNIIRDVGTDKRLGRRYIPKELMDKHNYSMEEFNRNVINDSFMHMIDELMDQADKWFDDGLKGLETYPKESAFSIKLAAGYYHEILKVVKENNYEVYRKRAIVTARRKGKLFLETTN</sequence>
<dbReference type="Gene3D" id="1.10.600.10">
    <property type="entry name" value="Farnesyl Diphosphate Synthase"/>
    <property type="match status" value="1"/>
</dbReference>
<dbReference type="InterPro" id="IPR008949">
    <property type="entry name" value="Isoprenoid_synthase_dom_sf"/>
</dbReference>
<dbReference type="InterPro" id="IPR019845">
    <property type="entry name" value="Squalene/phytoene_synthase_CS"/>
</dbReference>
<dbReference type="InterPro" id="IPR044843">
    <property type="entry name" value="Trans_IPPS_bact-type"/>
</dbReference>
<keyword evidence="5" id="KW-1185">Reference proteome</keyword>
<evidence type="ECO:0000313" key="5">
    <source>
        <dbReference type="Proteomes" id="UP000252585"/>
    </source>
</evidence>
<dbReference type="SUPFAM" id="SSF48576">
    <property type="entry name" value="Terpenoid synthases"/>
    <property type="match status" value="1"/>
</dbReference>
<protein>
    <submittedName>
        <fullName evidence="4">Phytoene synthase</fullName>
    </submittedName>
</protein>